<dbReference type="PANTHER" id="PTHR39160">
    <property type="entry name" value="CELL WALL-BINDING PROTEIN YOCH"/>
    <property type="match status" value="1"/>
</dbReference>
<evidence type="ECO:0000313" key="3">
    <source>
        <dbReference type="EMBL" id="GAA0320893.1"/>
    </source>
</evidence>
<feature type="domain" description="G5" evidence="2">
    <location>
        <begin position="209"/>
        <end position="289"/>
    </location>
</feature>
<dbReference type="RefSeq" id="WP_343796800.1">
    <property type="nucleotide sequence ID" value="NZ_BAAADJ010000008.1"/>
</dbReference>
<comment type="caution">
    <text evidence="3">The sequence shown here is derived from an EMBL/GenBank/DDBJ whole genome shotgun (WGS) entry which is preliminary data.</text>
</comment>
<evidence type="ECO:0000256" key="1">
    <source>
        <dbReference type="ARBA" id="ARBA00022729"/>
    </source>
</evidence>
<dbReference type="Pfam" id="PF03990">
    <property type="entry name" value="DUF348"/>
    <property type="match status" value="3"/>
</dbReference>
<keyword evidence="1" id="KW-0732">Signal</keyword>
<dbReference type="InterPro" id="IPR010611">
    <property type="entry name" value="3D_dom"/>
</dbReference>
<evidence type="ECO:0000313" key="4">
    <source>
        <dbReference type="Proteomes" id="UP001500782"/>
    </source>
</evidence>
<dbReference type="PROSITE" id="PS51109">
    <property type="entry name" value="G5"/>
    <property type="match status" value="1"/>
</dbReference>
<evidence type="ECO:0000259" key="2">
    <source>
        <dbReference type="PROSITE" id="PS51109"/>
    </source>
</evidence>
<dbReference type="SUPFAM" id="SSF50685">
    <property type="entry name" value="Barwin-like endoglucanases"/>
    <property type="match status" value="1"/>
</dbReference>
<dbReference type="InterPro" id="IPR051933">
    <property type="entry name" value="Resuscitation_pf_RpfB"/>
</dbReference>
<dbReference type="Proteomes" id="UP001500782">
    <property type="component" value="Unassembled WGS sequence"/>
</dbReference>
<proteinExistence type="predicted"/>
<dbReference type="InterPro" id="IPR036908">
    <property type="entry name" value="RlpA-like_sf"/>
</dbReference>
<dbReference type="PANTHER" id="PTHR39160:SF4">
    <property type="entry name" value="RESUSCITATION-PROMOTING FACTOR RPFB"/>
    <property type="match status" value="1"/>
</dbReference>
<keyword evidence="4" id="KW-1185">Reference proteome</keyword>
<dbReference type="Pfam" id="PF06725">
    <property type="entry name" value="3D"/>
    <property type="match status" value="1"/>
</dbReference>
<protein>
    <submittedName>
        <fullName evidence="3">Ubiquitin-like domain-containing protein</fullName>
    </submittedName>
</protein>
<dbReference type="Pfam" id="PF07501">
    <property type="entry name" value="G5"/>
    <property type="match status" value="1"/>
</dbReference>
<dbReference type="InterPro" id="IPR007137">
    <property type="entry name" value="DUF348"/>
</dbReference>
<accession>A0ABN0VZ09</accession>
<name>A0ABN0VZ09_9BACI</name>
<dbReference type="Gene3D" id="2.40.40.10">
    <property type="entry name" value="RlpA-like domain"/>
    <property type="match status" value="1"/>
</dbReference>
<dbReference type="CDD" id="cd22786">
    <property type="entry name" value="DPBB_YuiC-like"/>
    <property type="match status" value="1"/>
</dbReference>
<organism evidence="3 4">
    <name type="scientific">Bacillus carboniphilus</name>
    <dbReference type="NCBI Taxonomy" id="86663"/>
    <lineage>
        <taxon>Bacteria</taxon>
        <taxon>Bacillati</taxon>
        <taxon>Bacillota</taxon>
        <taxon>Bacilli</taxon>
        <taxon>Bacillales</taxon>
        <taxon>Bacillaceae</taxon>
        <taxon>Bacillus</taxon>
    </lineage>
</organism>
<dbReference type="EMBL" id="BAAADJ010000008">
    <property type="protein sequence ID" value="GAA0320893.1"/>
    <property type="molecule type" value="Genomic_DNA"/>
</dbReference>
<reference evidence="3 4" key="1">
    <citation type="journal article" date="2019" name="Int. J. Syst. Evol. Microbiol.">
        <title>The Global Catalogue of Microorganisms (GCM) 10K type strain sequencing project: providing services to taxonomists for standard genome sequencing and annotation.</title>
        <authorList>
            <consortium name="The Broad Institute Genomics Platform"/>
            <consortium name="The Broad Institute Genome Sequencing Center for Infectious Disease"/>
            <person name="Wu L."/>
            <person name="Ma J."/>
        </authorList>
    </citation>
    <scope>NUCLEOTIDE SEQUENCE [LARGE SCALE GENOMIC DNA]</scope>
    <source>
        <strain evidence="3 4">JCM 9731</strain>
    </source>
</reference>
<gene>
    <name evidence="3" type="ORF">GCM10008967_09290</name>
</gene>
<dbReference type="InterPro" id="IPR011098">
    <property type="entry name" value="G5_dom"/>
</dbReference>
<dbReference type="Gene3D" id="2.20.230.10">
    <property type="entry name" value="Resuscitation-promoting factor rpfb"/>
    <property type="match status" value="1"/>
</dbReference>
<dbReference type="SMART" id="SM01208">
    <property type="entry name" value="G5"/>
    <property type="match status" value="1"/>
</dbReference>
<sequence>MTNHLKNLFSEMSKGRLLLLSFGAVIFLIALSFMVYEGTKKTVAISIDGEERIVKTHADTVNDILEDLEIQVRAEDFLSPKADTKIKNNLEIAWEPAKQVTISFNDKEPNKVWTTADSVEELLKNQNISVKEQDKIVPGLETEIKSGLNVTIEEAFQVTLVDGGKEKDVWSTSTTVADFLKQQGVQLNELDKVEPKLEQTIDNESKISVVRVEKVTDVVEEAVDYAVVTKNDSSLKKGTEKVVQQGQEGLVSKTYEVVMENGKEVSRKLVETKTLKDSQDKVVAIGTQVQVASISRGSEPVNGKEFYVNSTAYTAYCTGCSGITTTGINLRQNPDMKVIAVDPSVIPLGTKVYVEGYGHAVAGDTGSAIKGNKIDVFFPTKAEAYRWGVKKVKITILE</sequence>